<comment type="caution">
    <text evidence="2">The sequence shown here is derived from an EMBL/GenBank/DDBJ whole genome shotgun (WGS) entry which is preliminary data.</text>
</comment>
<dbReference type="Proteomes" id="UP001239795">
    <property type="component" value="Unassembled WGS sequence"/>
</dbReference>
<evidence type="ECO:0000313" key="2">
    <source>
        <dbReference type="EMBL" id="KAK1461535.1"/>
    </source>
</evidence>
<keyword evidence="1" id="KW-0732">Signal</keyword>
<feature type="chain" id="PRO_5042596344" evidence="1">
    <location>
        <begin position="17"/>
        <end position="466"/>
    </location>
</feature>
<dbReference type="AlphaFoldDB" id="A0AAI9XVW8"/>
<evidence type="ECO:0000313" key="3">
    <source>
        <dbReference type="Proteomes" id="UP001239795"/>
    </source>
</evidence>
<proteinExistence type="predicted"/>
<sequence length="466" mass="50765">MELLVVLLGLFLWAGATPVPEKMDSIWNKENICQDWDFSTAEGVEKLWQETAAGFSLDFFLEISLKAHPITTTEDTGVAFSQNKANEGWTTKLEHKIRSNGRPGVGGCSTIGGQCSPFSDWDCERYYDETNKTSFGTNSYWVFQAVIGLHSKIDKINEEITRQTLVENLKISQTLSGFDSPDTKASSVFKWIAAAASMGGGLMSLPGAAMVPGPAGFVTAGLAIIGSISSQMADAESKENTEANDVAVALGNAFESLTKGLEDILRVATGGGFDDNEYNALPSLGNERDNFLSKVPAFLNGGWPLLAENSREFASWVGIISDNLKMKVATDAMKASKLHLVADRHRDAETREGCGTDIGRQWMELRNGEEYCFYLMRESADTFWYEAEPRIYEAMERHGIGNRVPFYAAIIDCALNGNGDGVEIGGGIGKIPRCYFDLPAVFYDKSGNCMDPTNDGCSPVKTSPLS</sequence>
<keyword evidence="3" id="KW-1185">Reference proteome</keyword>
<accession>A0AAI9XVW8</accession>
<gene>
    <name evidence="2" type="ORF">CMEL01_14489</name>
</gene>
<feature type="signal peptide" evidence="1">
    <location>
        <begin position="1"/>
        <end position="16"/>
    </location>
</feature>
<reference evidence="2 3" key="1">
    <citation type="submission" date="2016-10" db="EMBL/GenBank/DDBJ databases">
        <title>The genome sequence of Colletotrichum fioriniae PJ7.</title>
        <authorList>
            <person name="Baroncelli R."/>
        </authorList>
    </citation>
    <scope>NUCLEOTIDE SEQUENCE [LARGE SCALE GENOMIC DNA]</scope>
    <source>
        <strain evidence="2">Col 31</strain>
    </source>
</reference>
<dbReference type="EMBL" id="MLGG01000010">
    <property type="protein sequence ID" value="KAK1461535.1"/>
    <property type="molecule type" value="Genomic_DNA"/>
</dbReference>
<protein>
    <submittedName>
        <fullName evidence="2">Uncharacterized protein</fullName>
    </submittedName>
</protein>
<name>A0AAI9XVW8_9PEZI</name>
<organism evidence="2 3">
    <name type="scientific">Colletotrichum melonis</name>
    <dbReference type="NCBI Taxonomy" id="1209925"/>
    <lineage>
        <taxon>Eukaryota</taxon>
        <taxon>Fungi</taxon>
        <taxon>Dikarya</taxon>
        <taxon>Ascomycota</taxon>
        <taxon>Pezizomycotina</taxon>
        <taxon>Sordariomycetes</taxon>
        <taxon>Hypocreomycetidae</taxon>
        <taxon>Glomerellales</taxon>
        <taxon>Glomerellaceae</taxon>
        <taxon>Colletotrichum</taxon>
        <taxon>Colletotrichum acutatum species complex</taxon>
    </lineage>
</organism>
<evidence type="ECO:0000256" key="1">
    <source>
        <dbReference type="SAM" id="SignalP"/>
    </source>
</evidence>